<feature type="region of interest" description="Disordered" evidence="1">
    <location>
        <begin position="175"/>
        <end position="203"/>
    </location>
</feature>
<feature type="transmembrane region" description="Helical" evidence="2">
    <location>
        <begin position="102"/>
        <end position="121"/>
    </location>
</feature>
<dbReference type="EMBL" id="CP159872">
    <property type="protein sequence ID" value="XCM83456.1"/>
    <property type="molecule type" value="Genomic_DNA"/>
</dbReference>
<proteinExistence type="predicted"/>
<dbReference type="RefSeq" id="WP_354644392.1">
    <property type="nucleotide sequence ID" value="NZ_CP159872.1"/>
</dbReference>
<keyword evidence="2" id="KW-0472">Membrane</keyword>
<dbReference type="AlphaFoldDB" id="A0AAU8K5D1"/>
<sequence length="203" mass="20458">MTKDRAGRLIGGVFGTVFIQINAGVLPKAVGVPLRLLAAAAMVGLIIGRRGAAASGPEDTGRAPTTTFGRRYWTVVAAEVAALVAGLWLINPVLHTPRATVGWIALVVGVHFFGLATAWSLPPLRTLGATMAVCGLAGLALAVAGVSAIVTAAVGGIVPGVLLLGFAWRGGRPGSVPAADPAPQAVPEPRAVPEPLTEDAASR</sequence>
<reference evidence="3" key="1">
    <citation type="submission" date="2024-06" db="EMBL/GenBank/DDBJ databases">
        <title>The genome sequences of Kitasatospora sp. strain HUAS MG31.</title>
        <authorList>
            <person name="Mo P."/>
        </authorList>
    </citation>
    <scope>NUCLEOTIDE SEQUENCE</scope>
    <source>
        <strain evidence="3">HUAS MG31</strain>
    </source>
</reference>
<evidence type="ECO:0000256" key="1">
    <source>
        <dbReference type="SAM" id="MobiDB-lite"/>
    </source>
</evidence>
<feature type="transmembrane region" description="Helical" evidence="2">
    <location>
        <begin position="72"/>
        <end position="90"/>
    </location>
</feature>
<accession>A0AAU8K5D1</accession>
<gene>
    <name evidence="3" type="ORF">ABWK59_33300</name>
</gene>
<evidence type="ECO:0000256" key="2">
    <source>
        <dbReference type="SAM" id="Phobius"/>
    </source>
</evidence>
<feature type="transmembrane region" description="Helical" evidence="2">
    <location>
        <begin position="32"/>
        <end position="52"/>
    </location>
</feature>
<dbReference type="KEGG" id="kcm:ABWK59_33300"/>
<name>A0AAU8K5D1_9ACTN</name>
<organism evidence="3">
    <name type="scientific">Kitasatospora camelliae</name>
    <dbReference type="NCBI Taxonomy" id="3156397"/>
    <lineage>
        <taxon>Bacteria</taxon>
        <taxon>Bacillati</taxon>
        <taxon>Actinomycetota</taxon>
        <taxon>Actinomycetes</taxon>
        <taxon>Kitasatosporales</taxon>
        <taxon>Streptomycetaceae</taxon>
        <taxon>Kitasatospora</taxon>
    </lineage>
</organism>
<feature type="transmembrane region" description="Helical" evidence="2">
    <location>
        <begin position="133"/>
        <end position="166"/>
    </location>
</feature>
<keyword evidence="2" id="KW-1133">Transmembrane helix</keyword>
<evidence type="ECO:0000313" key="3">
    <source>
        <dbReference type="EMBL" id="XCM83456.1"/>
    </source>
</evidence>
<protein>
    <submittedName>
        <fullName evidence="3">Uncharacterized protein</fullName>
    </submittedName>
</protein>
<feature type="transmembrane region" description="Helical" evidence="2">
    <location>
        <begin position="7"/>
        <end position="26"/>
    </location>
</feature>
<keyword evidence="2" id="KW-0812">Transmembrane</keyword>